<dbReference type="Pfam" id="PF03631">
    <property type="entry name" value="Virul_fac_BrkB"/>
    <property type="match status" value="1"/>
</dbReference>
<evidence type="ECO:0000313" key="8">
    <source>
        <dbReference type="Proteomes" id="UP000290568"/>
    </source>
</evidence>
<feature type="transmembrane region" description="Helical" evidence="6">
    <location>
        <begin position="257"/>
        <end position="275"/>
    </location>
</feature>
<evidence type="ECO:0000256" key="3">
    <source>
        <dbReference type="ARBA" id="ARBA00022692"/>
    </source>
</evidence>
<organism evidence="7 8">
    <name type="scientific">Mycoplasmopsis gallinacea</name>
    <dbReference type="NCBI Taxonomy" id="29556"/>
    <lineage>
        <taxon>Bacteria</taxon>
        <taxon>Bacillati</taxon>
        <taxon>Mycoplasmatota</taxon>
        <taxon>Mycoplasmoidales</taxon>
        <taxon>Metamycoplasmataceae</taxon>
        <taxon>Mycoplasmopsis</taxon>
    </lineage>
</organism>
<evidence type="ECO:0000256" key="5">
    <source>
        <dbReference type="ARBA" id="ARBA00023136"/>
    </source>
</evidence>
<keyword evidence="5 6" id="KW-0472">Membrane</keyword>
<dbReference type="RefSeq" id="WP_129620396.1">
    <property type="nucleotide sequence ID" value="NZ_LR214950.1"/>
</dbReference>
<dbReference type="OrthoDB" id="397438at2"/>
<evidence type="ECO:0000256" key="6">
    <source>
        <dbReference type="SAM" id="Phobius"/>
    </source>
</evidence>
<dbReference type="Proteomes" id="UP000290568">
    <property type="component" value="Chromosome"/>
</dbReference>
<dbReference type="GO" id="GO:0005886">
    <property type="term" value="C:plasma membrane"/>
    <property type="evidence" value="ECO:0007669"/>
    <property type="project" value="UniProtKB-SubCell"/>
</dbReference>
<feature type="transmembrane region" description="Helical" evidence="6">
    <location>
        <begin position="89"/>
        <end position="112"/>
    </location>
</feature>
<sequence length="366" mass="42583">MFWKRKKTLNYKQLVKINKKRKVFKDFHLNLIWPEKFDVIEKFYEKIIKFFIKIVSTIFIRVRDENEGEKKKNVINTVYKDFSSRQYNFIWLSTAFYLLISFVPVIYVVFLLNNLTVSITPFIGLSSSKFQESFGTVILGRFMPGSVKYLIGIQDFQENTNVASYATLIPKLLLLGSALYISSEGYAKLISSCNFIYDHKKIGTFIGNKLKGFFLVLFVSVLLWFFSTFHILIDALMAKKIFDKNSSVFSVVRETHFIIMSFVFFVILFIGLFQLAPSFKQKMTSVYRGAIISALPITILAIIFSSINKLFSYDKFGGAVGFFLTIAFFINLFTHFMFLGITFNKAYYSNFISGRTISKKSFFYYF</sequence>
<keyword evidence="2" id="KW-1003">Cell membrane</keyword>
<dbReference type="AlphaFoldDB" id="A0A449A3E8"/>
<gene>
    <name evidence="7" type="ORF">NCTC10183_00549</name>
</gene>
<feature type="transmembrane region" description="Helical" evidence="6">
    <location>
        <begin position="319"/>
        <end position="343"/>
    </location>
</feature>
<evidence type="ECO:0000256" key="1">
    <source>
        <dbReference type="ARBA" id="ARBA00004651"/>
    </source>
</evidence>
<name>A0A449A3E8_9BACT</name>
<evidence type="ECO:0000256" key="4">
    <source>
        <dbReference type="ARBA" id="ARBA00022989"/>
    </source>
</evidence>
<comment type="subcellular location">
    <subcellularLocation>
        <location evidence="1">Cell membrane</location>
        <topology evidence="1">Multi-pass membrane protein</topology>
    </subcellularLocation>
</comment>
<keyword evidence="3 6" id="KW-0812">Transmembrane</keyword>
<reference evidence="7 8" key="1">
    <citation type="submission" date="2019-01" db="EMBL/GenBank/DDBJ databases">
        <authorList>
            <consortium name="Pathogen Informatics"/>
        </authorList>
    </citation>
    <scope>NUCLEOTIDE SEQUENCE [LARGE SCALE GENOMIC DNA]</scope>
    <source>
        <strain evidence="7 8">NCTC10183</strain>
    </source>
</reference>
<dbReference type="STRING" id="29556.VO56_02330"/>
<protein>
    <submittedName>
        <fullName evidence="7">Ribonuclease BN-like family</fullName>
    </submittedName>
</protein>
<feature type="transmembrane region" description="Helical" evidence="6">
    <location>
        <begin position="287"/>
        <end position="307"/>
    </location>
</feature>
<dbReference type="EMBL" id="LR214950">
    <property type="protein sequence ID" value="VEU58769.1"/>
    <property type="molecule type" value="Genomic_DNA"/>
</dbReference>
<accession>A0A449A3E8</accession>
<keyword evidence="4 6" id="KW-1133">Transmembrane helix</keyword>
<keyword evidence="8" id="KW-1185">Reference proteome</keyword>
<evidence type="ECO:0000256" key="2">
    <source>
        <dbReference type="ARBA" id="ARBA00022475"/>
    </source>
</evidence>
<feature type="transmembrane region" description="Helical" evidence="6">
    <location>
        <begin position="213"/>
        <end position="237"/>
    </location>
</feature>
<dbReference type="InterPro" id="IPR017039">
    <property type="entry name" value="Virul_fac_BrkB"/>
</dbReference>
<evidence type="ECO:0000313" key="7">
    <source>
        <dbReference type="EMBL" id="VEU58769.1"/>
    </source>
</evidence>
<proteinExistence type="predicted"/>
<feature type="transmembrane region" description="Helical" evidence="6">
    <location>
        <begin position="162"/>
        <end position="181"/>
    </location>
</feature>